<dbReference type="NCBIfam" id="TIGR00231">
    <property type="entry name" value="small_GTP"/>
    <property type="match status" value="1"/>
</dbReference>
<dbReference type="NCBIfam" id="TIGR00436">
    <property type="entry name" value="era"/>
    <property type="match status" value="1"/>
</dbReference>
<comment type="similarity">
    <text evidence="1">Belongs to the TRAFAC class TrmE-Era-EngA-EngB-Septin-like GTPase superfamily. Era GTPase family.</text>
</comment>
<feature type="domain" description="G" evidence="5">
    <location>
        <begin position="66"/>
        <end position="192"/>
    </location>
</feature>
<dbReference type="HAMAP" id="MF_00367">
    <property type="entry name" value="GTPase_Era"/>
    <property type="match status" value="1"/>
</dbReference>
<dbReference type="CDD" id="cd04163">
    <property type="entry name" value="Era"/>
    <property type="match status" value="1"/>
</dbReference>
<name>A0A1D1ZQE3_AUXPR</name>
<feature type="domain" description="KH type-2" evidence="6">
    <location>
        <begin position="278"/>
        <end position="351"/>
    </location>
</feature>
<dbReference type="GO" id="GO:0043024">
    <property type="term" value="F:ribosomal small subunit binding"/>
    <property type="evidence" value="ECO:0007669"/>
    <property type="project" value="TreeGrafter"/>
</dbReference>
<dbReference type="CDD" id="cd22534">
    <property type="entry name" value="KH-II_Era"/>
    <property type="match status" value="1"/>
</dbReference>
<dbReference type="InterPro" id="IPR006073">
    <property type="entry name" value="GTP-bd"/>
</dbReference>
<organism evidence="7">
    <name type="scientific">Auxenochlorella protothecoides</name>
    <name type="common">Green microalga</name>
    <name type="synonym">Chlorella protothecoides</name>
    <dbReference type="NCBI Taxonomy" id="3075"/>
    <lineage>
        <taxon>Eukaryota</taxon>
        <taxon>Viridiplantae</taxon>
        <taxon>Chlorophyta</taxon>
        <taxon>core chlorophytes</taxon>
        <taxon>Trebouxiophyceae</taxon>
        <taxon>Chlorellales</taxon>
        <taxon>Chlorellaceae</taxon>
        <taxon>Auxenochlorella</taxon>
    </lineage>
</organism>
<evidence type="ECO:0000256" key="1">
    <source>
        <dbReference type="ARBA" id="ARBA00007921"/>
    </source>
</evidence>
<dbReference type="PANTHER" id="PTHR42698:SF1">
    <property type="entry name" value="GTPASE ERA, MITOCHONDRIAL"/>
    <property type="match status" value="1"/>
</dbReference>
<dbReference type="InterPro" id="IPR004044">
    <property type="entry name" value="KH_dom_type_2"/>
</dbReference>
<dbReference type="InterPro" id="IPR009019">
    <property type="entry name" value="KH_sf_prok-type"/>
</dbReference>
<evidence type="ECO:0000259" key="6">
    <source>
        <dbReference type="Pfam" id="PF07650"/>
    </source>
</evidence>
<evidence type="ECO:0000256" key="2">
    <source>
        <dbReference type="ARBA" id="ARBA00022741"/>
    </source>
</evidence>
<dbReference type="InterPro" id="IPR015946">
    <property type="entry name" value="KH_dom-like_a/b"/>
</dbReference>
<dbReference type="Pfam" id="PF01926">
    <property type="entry name" value="MMR_HSR1"/>
    <property type="match status" value="1"/>
</dbReference>
<evidence type="ECO:0000256" key="3">
    <source>
        <dbReference type="ARBA" id="ARBA00022884"/>
    </source>
</evidence>
<evidence type="ECO:0000313" key="7">
    <source>
        <dbReference type="EMBL" id="JAT69202.1"/>
    </source>
</evidence>
<keyword evidence="2" id="KW-0547">Nucleotide-binding</keyword>
<dbReference type="Gene3D" id="3.40.50.300">
    <property type="entry name" value="P-loop containing nucleotide triphosphate hydrolases"/>
    <property type="match status" value="1"/>
</dbReference>
<keyword evidence="3" id="KW-0694">RNA-binding</keyword>
<dbReference type="Gene3D" id="3.30.300.20">
    <property type="match status" value="1"/>
</dbReference>
<dbReference type="Pfam" id="PF07650">
    <property type="entry name" value="KH_2"/>
    <property type="match status" value="1"/>
</dbReference>
<reference evidence="7" key="1">
    <citation type="submission" date="2015-08" db="EMBL/GenBank/DDBJ databases">
        <authorList>
            <person name="Babu N.S."/>
            <person name="Beckwith C.J."/>
            <person name="Beseler K.G."/>
            <person name="Brison A."/>
            <person name="Carone J.V."/>
            <person name="Caskin T.P."/>
            <person name="Diamond M."/>
            <person name="Durham M.E."/>
            <person name="Foxe J.M."/>
            <person name="Go M."/>
            <person name="Henderson B.A."/>
            <person name="Jones I.B."/>
            <person name="McGettigan J.A."/>
            <person name="Micheletti S.J."/>
            <person name="Nasrallah M.E."/>
            <person name="Ortiz D."/>
            <person name="Piller C.R."/>
            <person name="Privatt S.R."/>
            <person name="Schneider S.L."/>
            <person name="Sharp S."/>
            <person name="Smith T.C."/>
            <person name="Stanton J.D."/>
            <person name="Ullery H.E."/>
            <person name="Wilson R.J."/>
            <person name="Serrano M.G."/>
            <person name="Buck G."/>
            <person name="Lee V."/>
            <person name="Wang Y."/>
            <person name="Carvalho R."/>
            <person name="Voegtly L."/>
            <person name="Shi R."/>
            <person name="Duckworth R."/>
            <person name="Johnson A."/>
            <person name="Loviza R."/>
            <person name="Walstead R."/>
            <person name="Shah Z."/>
            <person name="Kiflezghi M."/>
            <person name="Wade K."/>
            <person name="Ball S.L."/>
            <person name="Bradley K.W."/>
            <person name="Asai D.J."/>
            <person name="Bowman C.A."/>
            <person name="Russell D.A."/>
            <person name="Pope W.H."/>
            <person name="Jacobs-Sera D."/>
            <person name="Hendrix R.W."/>
            <person name="Hatfull G.F."/>
        </authorList>
    </citation>
    <scope>NUCLEOTIDE SEQUENCE</scope>
</reference>
<dbReference type="GO" id="GO:0000028">
    <property type="term" value="P:ribosomal small subunit assembly"/>
    <property type="evidence" value="ECO:0007669"/>
    <property type="project" value="TreeGrafter"/>
</dbReference>
<dbReference type="InterPro" id="IPR030388">
    <property type="entry name" value="G_ERA_dom"/>
</dbReference>
<dbReference type="GO" id="GO:0019843">
    <property type="term" value="F:rRNA binding"/>
    <property type="evidence" value="ECO:0007669"/>
    <property type="project" value="TreeGrafter"/>
</dbReference>
<dbReference type="PANTHER" id="PTHR42698">
    <property type="entry name" value="GTPASE ERA"/>
    <property type="match status" value="1"/>
</dbReference>
<keyword evidence="4" id="KW-0342">GTP-binding</keyword>
<dbReference type="SUPFAM" id="SSF54814">
    <property type="entry name" value="Prokaryotic type KH domain (KH-domain type II)"/>
    <property type="match status" value="1"/>
</dbReference>
<dbReference type="GO" id="GO:0005525">
    <property type="term" value="F:GTP binding"/>
    <property type="evidence" value="ECO:0007669"/>
    <property type="project" value="UniProtKB-KW"/>
</dbReference>
<dbReference type="SUPFAM" id="SSF52540">
    <property type="entry name" value="P-loop containing nucleoside triphosphate hydrolases"/>
    <property type="match status" value="1"/>
</dbReference>
<dbReference type="InterPro" id="IPR027417">
    <property type="entry name" value="P-loop_NTPase"/>
</dbReference>
<gene>
    <name evidence="7" type="ORF">g.5320</name>
</gene>
<accession>A0A1D1ZQE3</accession>
<evidence type="ECO:0000256" key="4">
    <source>
        <dbReference type="ARBA" id="ARBA00023134"/>
    </source>
</evidence>
<dbReference type="EMBL" id="GDKF01009420">
    <property type="protein sequence ID" value="JAT69202.1"/>
    <property type="molecule type" value="Transcribed_RNA"/>
</dbReference>
<evidence type="ECO:0000259" key="5">
    <source>
        <dbReference type="Pfam" id="PF01926"/>
    </source>
</evidence>
<dbReference type="InterPro" id="IPR005225">
    <property type="entry name" value="Small_GTP-bd"/>
</dbReference>
<dbReference type="AlphaFoldDB" id="A0A1D1ZQE3"/>
<sequence length="352" mass="38274">MQLACMPSLSHIGMARSSLILNTTRAFSSCRPRAYAAAFPQVLRAGEESVGLETRDVPIDQQRLLQVGILGVPNAGKSTLTNALVGSKVSAVSPKTNTTHHCRLGAYTQGPSQVVLYDTPGIVGKEQIKGAGHETRVMSAWGTASSCDLVLFILDAHRQIQVPDPRVIRLISNLGSSAGTTDLPPAILVLNKCEMVPPEQRPDLLSLAGSLRDLHDFQDTFWVSALKGRGVPGLKEYLLSQATPGRWTLEAGMSTDRSAEDLALEIVREKIFQRFYDELPYELTVVPVSCKSLRDGSMRVEHIIVVPHEGVKKIVVGSHGAALKHVGTSARMELQRMWGHKVHLILTVKVGK</sequence>
<dbReference type="InterPro" id="IPR005662">
    <property type="entry name" value="GTPase_Era-like"/>
</dbReference>
<proteinExistence type="inferred from homology"/>
<evidence type="ECO:0008006" key="8">
    <source>
        <dbReference type="Google" id="ProtNLM"/>
    </source>
</evidence>
<protein>
    <recommendedName>
        <fullName evidence="8">GTPase Era</fullName>
    </recommendedName>
</protein>